<accession>A0A6H1ZNX6</accession>
<feature type="compositionally biased region" description="Basic and acidic residues" evidence="1">
    <location>
        <begin position="1"/>
        <end position="11"/>
    </location>
</feature>
<reference evidence="2" key="1">
    <citation type="submission" date="2020-03" db="EMBL/GenBank/DDBJ databases">
        <title>The deep terrestrial virosphere.</title>
        <authorList>
            <person name="Holmfeldt K."/>
            <person name="Nilsson E."/>
            <person name="Simone D."/>
            <person name="Lopez-Fernandez M."/>
            <person name="Wu X."/>
            <person name="de Brujin I."/>
            <person name="Lundin D."/>
            <person name="Andersson A."/>
            <person name="Bertilsson S."/>
            <person name="Dopson M."/>
        </authorList>
    </citation>
    <scope>NUCLEOTIDE SEQUENCE</scope>
    <source>
        <strain evidence="2">TM448A01416</strain>
        <strain evidence="3">TM448B01493</strain>
    </source>
</reference>
<gene>
    <name evidence="2" type="ORF">TM448A01416_0011</name>
    <name evidence="3" type="ORF">TM448B01493_0011</name>
</gene>
<proteinExistence type="predicted"/>
<evidence type="ECO:0000256" key="1">
    <source>
        <dbReference type="SAM" id="MobiDB-lite"/>
    </source>
</evidence>
<dbReference type="AlphaFoldDB" id="A0A6H1ZNX6"/>
<feature type="compositionally biased region" description="Basic residues" evidence="1">
    <location>
        <begin position="16"/>
        <end position="36"/>
    </location>
</feature>
<sequence>MDKEDPTKKEPVMNPGKRKSRAKKKAKENRKRRSRGKDRVAALFRGEFEITEKGMALVESWM</sequence>
<organism evidence="2">
    <name type="scientific">viral metagenome</name>
    <dbReference type="NCBI Taxonomy" id="1070528"/>
    <lineage>
        <taxon>unclassified sequences</taxon>
        <taxon>metagenomes</taxon>
        <taxon>organismal metagenomes</taxon>
    </lineage>
</organism>
<evidence type="ECO:0000313" key="3">
    <source>
        <dbReference type="EMBL" id="QJH99125.1"/>
    </source>
</evidence>
<feature type="region of interest" description="Disordered" evidence="1">
    <location>
        <begin position="1"/>
        <end position="38"/>
    </location>
</feature>
<evidence type="ECO:0000313" key="2">
    <source>
        <dbReference type="EMBL" id="QJA49633.1"/>
    </source>
</evidence>
<dbReference type="EMBL" id="MT144770">
    <property type="protein sequence ID" value="QJH99125.1"/>
    <property type="molecule type" value="Genomic_DNA"/>
</dbReference>
<dbReference type="EMBL" id="MT144146">
    <property type="protein sequence ID" value="QJA49633.1"/>
    <property type="molecule type" value="Genomic_DNA"/>
</dbReference>
<name>A0A6H1ZNX6_9ZZZZ</name>
<protein>
    <submittedName>
        <fullName evidence="2">Uncharacterized protein</fullName>
    </submittedName>
</protein>